<evidence type="ECO:0000313" key="2">
    <source>
        <dbReference type="EMBL" id="OPC82652.1"/>
    </source>
</evidence>
<gene>
    <name evidence="2" type="ORF">B4N89_18415</name>
</gene>
<name>A0A1T3P126_9ACTN</name>
<accession>A0A1T3P126</accession>
<organism evidence="2 3">
    <name type="scientific">Embleya scabrispora</name>
    <dbReference type="NCBI Taxonomy" id="159449"/>
    <lineage>
        <taxon>Bacteria</taxon>
        <taxon>Bacillati</taxon>
        <taxon>Actinomycetota</taxon>
        <taxon>Actinomycetes</taxon>
        <taxon>Kitasatosporales</taxon>
        <taxon>Streptomycetaceae</taxon>
        <taxon>Embleya</taxon>
    </lineage>
</organism>
<dbReference type="AlphaFoldDB" id="A0A1T3P126"/>
<reference evidence="2 3" key="1">
    <citation type="submission" date="2017-03" db="EMBL/GenBank/DDBJ databases">
        <title>Draft genome sequence of Streptomyces scabrisporus NF3, endophyte isolated from Amphipterygium adstringens.</title>
        <authorList>
            <person name="Vazquez M."/>
            <person name="Ceapa C.D."/>
            <person name="Rodriguez Luna D."/>
            <person name="Sanchez Esquivel S."/>
        </authorList>
    </citation>
    <scope>NUCLEOTIDE SEQUENCE [LARGE SCALE GENOMIC DNA]</scope>
    <source>
        <strain evidence="2 3">NF3</strain>
    </source>
</reference>
<feature type="signal peptide" evidence="1">
    <location>
        <begin position="1"/>
        <end position="19"/>
    </location>
</feature>
<comment type="caution">
    <text evidence="2">The sequence shown here is derived from an EMBL/GenBank/DDBJ whole genome shotgun (WGS) entry which is preliminary data.</text>
</comment>
<keyword evidence="1" id="KW-0732">Signal</keyword>
<dbReference type="EMBL" id="MWQN01000001">
    <property type="protein sequence ID" value="OPC82652.1"/>
    <property type="molecule type" value="Genomic_DNA"/>
</dbReference>
<dbReference type="RefSeq" id="WP_078976918.1">
    <property type="nucleotide sequence ID" value="NZ_MWQN01000001.1"/>
</dbReference>
<evidence type="ECO:0000256" key="1">
    <source>
        <dbReference type="SAM" id="SignalP"/>
    </source>
</evidence>
<dbReference type="Proteomes" id="UP000190037">
    <property type="component" value="Unassembled WGS sequence"/>
</dbReference>
<dbReference type="OrthoDB" id="9829513at2"/>
<proteinExistence type="predicted"/>
<feature type="chain" id="PRO_5013069250" description="Secreted protein" evidence="1">
    <location>
        <begin position="20"/>
        <end position="181"/>
    </location>
</feature>
<keyword evidence="3" id="KW-1185">Reference proteome</keyword>
<protein>
    <recommendedName>
        <fullName evidence="4">Secreted protein</fullName>
    </recommendedName>
</protein>
<evidence type="ECO:0000313" key="3">
    <source>
        <dbReference type="Proteomes" id="UP000190037"/>
    </source>
</evidence>
<sequence length="181" mass="17888">MSRSKIASVGIACTAGAFAATMALSGTASALPPESRAVTGMTCVDIVSSTVWVSGGTGTLSSSDPGAPNAQKMKLTSSMTAPVAIAPNTLTTTIRFTGGITFSGVVNPPMNGPNPPNPGSPITLGPVAAGSRIASGTSTNMIATTGTPTATNYSVRIQASFSGLPPADIRCTGSQTGTFTF</sequence>
<evidence type="ECO:0008006" key="4">
    <source>
        <dbReference type="Google" id="ProtNLM"/>
    </source>
</evidence>